<evidence type="ECO:0000259" key="8">
    <source>
        <dbReference type="Pfam" id="PF03636"/>
    </source>
</evidence>
<dbReference type="EC" id="3.2.1.28" evidence="3"/>
<keyword evidence="6" id="KW-0472">Membrane</keyword>
<keyword evidence="6" id="KW-1133">Transmembrane helix</keyword>
<evidence type="ECO:0000256" key="6">
    <source>
        <dbReference type="SAM" id="Phobius"/>
    </source>
</evidence>
<dbReference type="SUPFAM" id="SSF48208">
    <property type="entry name" value="Six-hairpin glycosidases"/>
    <property type="match status" value="1"/>
</dbReference>
<reference evidence="9 10" key="1">
    <citation type="submission" date="2018-06" db="EMBL/GenBank/DDBJ databases">
        <title>Whole genome sequencing of Candida tropicalis (genome annotated by CSBL at Korea University).</title>
        <authorList>
            <person name="Ahn J."/>
        </authorList>
    </citation>
    <scope>NUCLEOTIDE SEQUENCE [LARGE SCALE GENOMIC DNA]</scope>
    <source>
        <strain evidence="9 10">ATCC 20962</strain>
    </source>
</reference>
<dbReference type="PANTHER" id="PTHR11051">
    <property type="entry name" value="GLYCOSYL HYDROLASE-RELATED"/>
    <property type="match status" value="1"/>
</dbReference>
<comment type="caution">
    <text evidence="9">The sequence shown here is derived from an EMBL/GenBank/DDBJ whole genome shotgun (WGS) entry which is preliminary data.</text>
</comment>
<keyword evidence="4" id="KW-0378">Hydrolase</keyword>
<evidence type="ECO:0000256" key="5">
    <source>
        <dbReference type="ARBA" id="ARBA00023180"/>
    </source>
</evidence>
<dbReference type="SUPFAM" id="SSF74650">
    <property type="entry name" value="Galactose mutarotase-like"/>
    <property type="match status" value="1"/>
</dbReference>
<dbReference type="OrthoDB" id="200349at2759"/>
<dbReference type="Pfam" id="PF03632">
    <property type="entry name" value="Glyco_hydro_65m"/>
    <property type="match status" value="1"/>
</dbReference>
<protein>
    <recommendedName>
        <fullName evidence="3">alpha,alpha-trehalase</fullName>
        <ecNumber evidence="3">3.2.1.28</ecNumber>
    </recommendedName>
</protein>
<evidence type="ECO:0000313" key="10">
    <source>
        <dbReference type="Proteomes" id="UP000253472"/>
    </source>
</evidence>
<dbReference type="InterPro" id="IPR037018">
    <property type="entry name" value="GH65_N"/>
</dbReference>
<dbReference type="GO" id="GO:0030246">
    <property type="term" value="F:carbohydrate binding"/>
    <property type="evidence" value="ECO:0007669"/>
    <property type="project" value="InterPro"/>
</dbReference>
<proteinExistence type="inferred from homology"/>
<dbReference type="Pfam" id="PF03636">
    <property type="entry name" value="Glyco_hydro_65N"/>
    <property type="match status" value="1"/>
</dbReference>
<dbReference type="InterPro" id="IPR012341">
    <property type="entry name" value="6hp_glycosidase-like_sf"/>
</dbReference>
<dbReference type="GO" id="GO:0005993">
    <property type="term" value="P:trehalose catabolic process"/>
    <property type="evidence" value="ECO:0007669"/>
    <property type="project" value="TreeGrafter"/>
</dbReference>
<dbReference type="GO" id="GO:0009277">
    <property type="term" value="C:fungal-type cell wall"/>
    <property type="evidence" value="ECO:0007669"/>
    <property type="project" value="TreeGrafter"/>
</dbReference>
<dbReference type="EMBL" id="QLNQ01000029">
    <property type="protein sequence ID" value="RCK56364.1"/>
    <property type="molecule type" value="Genomic_DNA"/>
</dbReference>
<dbReference type="Gene3D" id="1.50.10.10">
    <property type="match status" value="1"/>
</dbReference>
<dbReference type="Proteomes" id="UP000253472">
    <property type="component" value="Unassembled WGS sequence"/>
</dbReference>
<feature type="domain" description="Glycoside hydrolase family 65 central catalytic" evidence="7">
    <location>
        <begin position="445"/>
        <end position="660"/>
    </location>
</feature>
<dbReference type="GO" id="GO:0004555">
    <property type="term" value="F:alpha,alpha-trehalase activity"/>
    <property type="evidence" value="ECO:0007669"/>
    <property type="project" value="UniProtKB-EC"/>
</dbReference>
<comment type="similarity">
    <text evidence="2">Belongs to the glycosyl hydrolase 65 family.</text>
</comment>
<evidence type="ECO:0000256" key="2">
    <source>
        <dbReference type="ARBA" id="ARBA00006768"/>
    </source>
</evidence>
<evidence type="ECO:0000256" key="1">
    <source>
        <dbReference type="ARBA" id="ARBA00001576"/>
    </source>
</evidence>
<gene>
    <name evidence="9" type="primary">ATC1_0</name>
    <name evidence="9" type="ORF">Cantr_05535</name>
</gene>
<organism evidence="9 10">
    <name type="scientific">Candida viswanathii</name>
    <dbReference type="NCBI Taxonomy" id="5486"/>
    <lineage>
        <taxon>Eukaryota</taxon>
        <taxon>Fungi</taxon>
        <taxon>Dikarya</taxon>
        <taxon>Ascomycota</taxon>
        <taxon>Saccharomycotina</taxon>
        <taxon>Pichiomycetes</taxon>
        <taxon>Debaryomycetaceae</taxon>
        <taxon>Candida/Lodderomyces clade</taxon>
        <taxon>Candida</taxon>
    </lineage>
</organism>
<evidence type="ECO:0000313" key="9">
    <source>
        <dbReference type="EMBL" id="RCK56364.1"/>
    </source>
</evidence>
<name>A0A367XRU3_9ASCO</name>
<comment type="catalytic activity">
    <reaction evidence="1">
        <text>alpha,alpha-trehalose + H2O = alpha-D-glucose + beta-D-glucose</text>
        <dbReference type="Rhea" id="RHEA:32675"/>
        <dbReference type="ChEBI" id="CHEBI:15377"/>
        <dbReference type="ChEBI" id="CHEBI:15903"/>
        <dbReference type="ChEBI" id="CHEBI:16551"/>
        <dbReference type="ChEBI" id="CHEBI:17925"/>
        <dbReference type="EC" id="3.2.1.28"/>
    </reaction>
</comment>
<dbReference type="InterPro" id="IPR005195">
    <property type="entry name" value="Glyco_hydro_65_M"/>
</dbReference>
<evidence type="ECO:0000256" key="4">
    <source>
        <dbReference type="ARBA" id="ARBA00022801"/>
    </source>
</evidence>
<dbReference type="PANTHER" id="PTHR11051:SF8">
    <property type="entry name" value="PROTEIN-GLUCOSYLGALACTOSYLHYDROXYLYSINE GLUCOSIDASE"/>
    <property type="match status" value="1"/>
</dbReference>
<feature type="transmembrane region" description="Helical" evidence="6">
    <location>
        <begin position="37"/>
        <end position="57"/>
    </location>
</feature>
<evidence type="ECO:0000259" key="7">
    <source>
        <dbReference type="Pfam" id="PF03632"/>
    </source>
</evidence>
<sequence>MGRNLSSIIPGEEVVVGEEDSKLFLESFLESIPVKKVWIVMILFANLFVFVSFQLFYAKFCKGFPGVVPLKARSTEGLHTPDLNSLINSRENKQIFSQMKFSDQAFYDKENNVVGTTEFAKFNQYQRQPYVANGYIGSRVPNLGQGFTYDQLSDALDANEDDLSNGWPLFNRRFSGAFIAGFYDIQKNTTGTNFPELLENGYESVIAAVPQWTSLHLSIEVDGQTYKLDPSLEADEIGGISNYAQNLSLSDGIVSTQFTWLDTIHVKYEVLAHRTNINLGLVNLKISNAGKDNVELTIVDRLDFNSSQRCQLNEVAADNQGTYITFLPHDLDYVHGAIYSKLVSTEDIVREVVDREKVQQTSKVTVTCNSSIQVSKFVGIASSDLQPDQLKSSGDVLQLARQVAQGCESADQVIASHKQAWSETIQDGPLVTFDSDPLLNLGARASVFHLLANTRPDAQGVTGALGVGGLSSDSYAGMVFWDADLWMLNGLLPFAPAHAKSLINYRRHTHQQAVDNVPDGYQGAVYPWTSGRFGNCTATGPCLDYEYHINMAVAMAAWQLYISGAADDAYLESIAYPIISDAATFFSDYVVSFNESLNKYTTKNLTDPDEYANHVDNGAYTNSGIALVMRWAQVIGSHLGKAVPELYQDIEQNIYLPTANNSQNITLEYSGMNASVGIKQADVIMMTYPLGNELIDAEQAYINMEFYSMKQVSYGPAMTFPIFSIVAANLAPTGCASQSYLQKAIQPFLRGPFAQFSEQNNDNYLTNGGTHPAFPFLTAHGGFLQATLQGLTGLRFDYTTDDNDKLVRLLRLDPIELPNLGDGVRFDGIKYDNHTLSLSINQTHFTITNKGKTNPNAPDHITILLAERNPDHGRYTINDGETQSFALFKPDISFPDSISECSEAQFYNVTAGAFGDASVLINDGDNTTRWQVRYNDTRGKVLVDFKSFRNISAVTFNWADKPPMSVRLSKYSGDKFTSIVDFFAKVDFGNALYKSYKYANPDDQLYNQSEVFEEVHSESVEISAPFDPQEYVQVLVPTRHNTTSIDLELSTRFLLIEVDRIHNTEPIDGDYGGAKLAEVVFY</sequence>
<feature type="domain" description="Glycoside hydrolase family 65 N-terminal" evidence="8">
    <location>
        <begin position="122"/>
        <end position="384"/>
    </location>
</feature>
<evidence type="ECO:0000256" key="3">
    <source>
        <dbReference type="ARBA" id="ARBA00012757"/>
    </source>
</evidence>
<dbReference type="InterPro" id="IPR005196">
    <property type="entry name" value="Glyco_hydro_65_N"/>
</dbReference>
<accession>A0A367XRU3</accession>
<keyword evidence="6" id="KW-0812">Transmembrane</keyword>
<dbReference type="Gene3D" id="2.70.98.40">
    <property type="entry name" value="Glycoside hydrolase, family 65, N-terminal domain"/>
    <property type="match status" value="1"/>
</dbReference>
<dbReference type="AlphaFoldDB" id="A0A367XRU3"/>
<dbReference type="STRING" id="5486.A0A367XRU3"/>
<dbReference type="InterPro" id="IPR008928">
    <property type="entry name" value="6-hairpin_glycosidase_sf"/>
</dbReference>
<dbReference type="FunFam" id="1.50.10.10:FF:000032">
    <property type="entry name" value="Vacuolar acid trehalase"/>
    <property type="match status" value="1"/>
</dbReference>
<keyword evidence="10" id="KW-1185">Reference proteome</keyword>
<dbReference type="InterPro" id="IPR011013">
    <property type="entry name" value="Gal_mutarotase_sf_dom"/>
</dbReference>
<keyword evidence="5" id="KW-0325">Glycoprotein</keyword>